<dbReference type="KEGG" id="cfi:Celf_0370"/>
<protein>
    <submittedName>
        <fullName evidence="10">Major facilitator superfamily MFS_1</fullName>
    </submittedName>
</protein>
<dbReference type="eggNOG" id="COG0477">
    <property type="taxonomic scope" value="Bacteria"/>
</dbReference>
<evidence type="ECO:0000256" key="8">
    <source>
        <dbReference type="SAM" id="Phobius"/>
    </source>
</evidence>
<feature type="transmembrane region" description="Helical" evidence="8">
    <location>
        <begin position="126"/>
        <end position="144"/>
    </location>
</feature>
<evidence type="ECO:0000256" key="2">
    <source>
        <dbReference type="ARBA" id="ARBA00022448"/>
    </source>
</evidence>
<dbReference type="RefSeq" id="WP_013769544.1">
    <property type="nucleotide sequence ID" value="NC_015514.1"/>
</dbReference>
<keyword evidence="6 8" id="KW-0472">Membrane</keyword>
<feature type="transmembrane region" description="Helical" evidence="8">
    <location>
        <begin position="261"/>
        <end position="284"/>
    </location>
</feature>
<keyword evidence="4 8" id="KW-0812">Transmembrane</keyword>
<dbReference type="PROSITE" id="PS50850">
    <property type="entry name" value="MFS"/>
    <property type="match status" value="1"/>
</dbReference>
<evidence type="ECO:0000256" key="1">
    <source>
        <dbReference type="ARBA" id="ARBA00004651"/>
    </source>
</evidence>
<dbReference type="Gene3D" id="1.20.1250.20">
    <property type="entry name" value="MFS general substrate transporter like domains"/>
    <property type="match status" value="1"/>
</dbReference>
<dbReference type="InterPro" id="IPR036259">
    <property type="entry name" value="MFS_trans_sf"/>
</dbReference>
<feature type="region of interest" description="Disordered" evidence="7">
    <location>
        <begin position="1"/>
        <end position="34"/>
    </location>
</feature>
<keyword evidence="3" id="KW-1003">Cell membrane</keyword>
<dbReference type="GO" id="GO:0005886">
    <property type="term" value="C:plasma membrane"/>
    <property type="evidence" value="ECO:0007669"/>
    <property type="project" value="UniProtKB-SubCell"/>
</dbReference>
<evidence type="ECO:0000259" key="9">
    <source>
        <dbReference type="PROSITE" id="PS50850"/>
    </source>
</evidence>
<evidence type="ECO:0000313" key="11">
    <source>
        <dbReference type="Proteomes" id="UP000008460"/>
    </source>
</evidence>
<dbReference type="GO" id="GO:0022857">
    <property type="term" value="F:transmembrane transporter activity"/>
    <property type="evidence" value="ECO:0007669"/>
    <property type="project" value="InterPro"/>
</dbReference>
<dbReference type="EMBL" id="CP002666">
    <property type="protein sequence ID" value="AEE44515.1"/>
    <property type="molecule type" value="Genomic_DNA"/>
</dbReference>
<feature type="compositionally biased region" description="Basic and acidic residues" evidence="7">
    <location>
        <begin position="7"/>
        <end position="17"/>
    </location>
</feature>
<feature type="compositionally biased region" description="Polar residues" evidence="7">
    <location>
        <begin position="25"/>
        <end position="34"/>
    </location>
</feature>
<feature type="transmembrane region" description="Helical" evidence="8">
    <location>
        <begin position="421"/>
        <end position="443"/>
    </location>
</feature>
<dbReference type="Pfam" id="PF05977">
    <property type="entry name" value="MFS_3"/>
    <property type="match status" value="1"/>
</dbReference>
<dbReference type="PANTHER" id="PTHR23513">
    <property type="entry name" value="INTEGRAL MEMBRANE EFFLUX PROTEIN-RELATED"/>
    <property type="match status" value="1"/>
</dbReference>
<feature type="transmembrane region" description="Helical" evidence="8">
    <location>
        <begin position="334"/>
        <end position="351"/>
    </location>
</feature>
<reference evidence="10 11" key="1">
    <citation type="submission" date="2011-04" db="EMBL/GenBank/DDBJ databases">
        <title>Complete sequence of Cellulomonas fimi ATCC 484.</title>
        <authorList>
            <consortium name="US DOE Joint Genome Institute"/>
            <person name="Lucas S."/>
            <person name="Han J."/>
            <person name="Lapidus A."/>
            <person name="Cheng J.-F."/>
            <person name="Goodwin L."/>
            <person name="Pitluck S."/>
            <person name="Peters L."/>
            <person name="Chertkov O."/>
            <person name="Detter J.C."/>
            <person name="Han C."/>
            <person name="Tapia R."/>
            <person name="Land M."/>
            <person name="Hauser L."/>
            <person name="Kyrpides N."/>
            <person name="Ivanova N."/>
            <person name="Ovchinnikova G."/>
            <person name="Pagani I."/>
            <person name="Mead D."/>
            <person name="Brumm P."/>
            <person name="Woyke T."/>
        </authorList>
    </citation>
    <scope>NUCLEOTIDE SEQUENCE [LARGE SCALE GENOMIC DNA]</scope>
    <source>
        <strain evidence="11">ATCC 484 / DSM 20113 / JCM 1341 / NBRC 15513 / NCIMB 8980 / NCTC 7547</strain>
    </source>
</reference>
<feature type="transmembrane region" description="Helical" evidence="8">
    <location>
        <begin position="63"/>
        <end position="87"/>
    </location>
</feature>
<accession>F4H706</accession>
<comment type="subcellular location">
    <subcellularLocation>
        <location evidence="1">Cell membrane</location>
        <topology evidence="1">Multi-pass membrane protein</topology>
    </subcellularLocation>
</comment>
<dbReference type="AlphaFoldDB" id="F4H706"/>
<keyword evidence="2" id="KW-0813">Transport</keyword>
<name>F4H706_CELFA</name>
<feature type="transmembrane region" description="Helical" evidence="8">
    <location>
        <begin position="221"/>
        <end position="240"/>
    </location>
</feature>
<feature type="transmembrane region" description="Helical" evidence="8">
    <location>
        <begin position="93"/>
        <end position="114"/>
    </location>
</feature>
<evidence type="ECO:0000256" key="3">
    <source>
        <dbReference type="ARBA" id="ARBA00022475"/>
    </source>
</evidence>
<proteinExistence type="predicted"/>
<gene>
    <name evidence="10" type="ordered locus">Celf_0370</name>
</gene>
<organism evidence="10 11">
    <name type="scientific">Cellulomonas fimi (strain ATCC 484 / DSM 20113 / JCM 1341 / CCUG 24087 / LMG 16345 / NBRC 15513 / NCIMB 8980 / NCTC 7547 / NRS-133)</name>
    <dbReference type="NCBI Taxonomy" id="590998"/>
    <lineage>
        <taxon>Bacteria</taxon>
        <taxon>Bacillati</taxon>
        <taxon>Actinomycetota</taxon>
        <taxon>Actinomycetes</taxon>
        <taxon>Micrococcales</taxon>
        <taxon>Cellulomonadaceae</taxon>
        <taxon>Cellulomonas</taxon>
    </lineage>
</organism>
<dbReference type="SUPFAM" id="SSF103473">
    <property type="entry name" value="MFS general substrate transporter"/>
    <property type="match status" value="1"/>
</dbReference>
<sequence>MTGTETTDPRPASDRRAAGQGSAPVEQSSAPAEQSTALAASVRAGLGRTRSAFSSLAEPRYRWWFLGQVLSSSGHVTQAAGLAWLVLSLSGRAVDLGLVTTAAMLPILVGAAPAGMLVDRFDRRRLLLVTQVLLLSIGALLAVLTATDVITVPMVLAIAFVSGAVAAVDGPARQVFVLDLVGRERLASAVSLYEVVMNAARVVGPSIGGVLLALVGPAACFAFNASTYLLPLGVLVALRVRRGAAPPAVDSHPAVTMRAGLAYAFRHPLVRACLLLAAASTMIFNQGVLVPVLATDALDLPPHGFGALMAAFGLGALPGAIAAAGGRGEPSGRLVAGLALATGLAILPVGLAPGFAAAVVAAAVLGFVSIWFVAAANTLVQLTSPPHLRGRVMGAWTAALPGSGLVTALLLGYVADTWGIRWAYVVLAATFLAATAAGAPALIAHRPAPDAEA</sequence>
<evidence type="ECO:0000313" key="10">
    <source>
        <dbReference type="EMBL" id="AEE44515.1"/>
    </source>
</evidence>
<keyword evidence="5 8" id="KW-1133">Transmembrane helix</keyword>
<dbReference type="InterPro" id="IPR020846">
    <property type="entry name" value="MFS_dom"/>
</dbReference>
<dbReference type="HOGENOM" id="CLU_034180_2_1_11"/>
<dbReference type="InterPro" id="IPR010290">
    <property type="entry name" value="TM_effector"/>
</dbReference>
<feature type="domain" description="Major facilitator superfamily (MFS) profile" evidence="9">
    <location>
        <begin position="40"/>
        <end position="446"/>
    </location>
</feature>
<feature type="transmembrane region" description="Helical" evidence="8">
    <location>
        <begin position="392"/>
        <end position="415"/>
    </location>
</feature>
<evidence type="ECO:0000256" key="4">
    <source>
        <dbReference type="ARBA" id="ARBA00022692"/>
    </source>
</evidence>
<dbReference type="STRING" id="590998.Celf_0370"/>
<feature type="transmembrane region" description="Helical" evidence="8">
    <location>
        <begin position="304"/>
        <end position="322"/>
    </location>
</feature>
<evidence type="ECO:0000256" key="5">
    <source>
        <dbReference type="ARBA" id="ARBA00022989"/>
    </source>
</evidence>
<dbReference type="CDD" id="cd06173">
    <property type="entry name" value="MFS_MefA_like"/>
    <property type="match status" value="1"/>
</dbReference>
<evidence type="ECO:0000256" key="6">
    <source>
        <dbReference type="ARBA" id="ARBA00023136"/>
    </source>
</evidence>
<keyword evidence="11" id="KW-1185">Reference proteome</keyword>
<evidence type="ECO:0000256" key="7">
    <source>
        <dbReference type="SAM" id="MobiDB-lite"/>
    </source>
</evidence>
<dbReference type="PANTHER" id="PTHR23513:SF11">
    <property type="entry name" value="STAPHYLOFERRIN A TRANSPORTER"/>
    <property type="match status" value="1"/>
</dbReference>
<dbReference type="Proteomes" id="UP000008460">
    <property type="component" value="Chromosome"/>
</dbReference>